<dbReference type="Proteomes" id="UP000006633">
    <property type="component" value="Chromosome"/>
</dbReference>
<evidence type="ECO:0000256" key="2">
    <source>
        <dbReference type="ARBA" id="ARBA00009142"/>
    </source>
</evidence>
<proteinExistence type="inferred from homology"/>
<dbReference type="HOGENOM" id="CLU_054750_1_0_5"/>
<evidence type="ECO:0000256" key="8">
    <source>
        <dbReference type="RuleBase" id="RU363041"/>
    </source>
</evidence>
<dbReference type="RefSeq" id="WP_013167832.1">
    <property type="nucleotide sequence ID" value="NC_014217.1"/>
</dbReference>
<dbReference type="PANTHER" id="PTHR30269">
    <property type="entry name" value="TRANSMEMBRANE PROTEIN YFCA"/>
    <property type="match status" value="1"/>
</dbReference>
<evidence type="ECO:0000313" key="10">
    <source>
        <dbReference type="Proteomes" id="UP000006633"/>
    </source>
</evidence>
<feature type="transmembrane region" description="Helical" evidence="8">
    <location>
        <begin position="73"/>
        <end position="91"/>
    </location>
</feature>
<keyword evidence="10" id="KW-1185">Reference proteome</keyword>
<evidence type="ECO:0000256" key="3">
    <source>
        <dbReference type="ARBA" id="ARBA00022448"/>
    </source>
</evidence>
<evidence type="ECO:0000256" key="1">
    <source>
        <dbReference type="ARBA" id="ARBA00004651"/>
    </source>
</evidence>
<dbReference type="KEGG" id="sno:Snov_3054"/>
<dbReference type="STRING" id="639283.Snov_3054"/>
<feature type="transmembrane region" description="Helical" evidence="8">
    <location>
        <begin position="196"/>
        <end position="215"/>
    </location>
</feature>
<comment type="similarity">
    <text evidence="2 8">Belongs to the 4-toluene sulfonate uptake permease (TSUP) (TC 2.A.102) family.</text>
</comment>
<keyword evidence="5 8" id="KW-0812">Transmembrane</keyword>
<sequence>MSFDSALVWALVTALVAGVTRGFSGFGGALIFIPLVSAAFGPKVAAPALLVIDTVLTLPFLIPALRACIWRQVTPLAVGAVVAVPAGVWVLEHVDALALRWTLALLSLGMLALLVSGWKHSGRHNLPTTLGVGAIAGVLGGAAQMSGPPVVAYWLGSGQPSALVRANLFGFFALATLASGTAYAAHGLMTLEVGRLVLLLGPAYGIGLYAGAKAFHGASDRHFRVAAYWIIALAALLSLPVLDALLGR</sequence>
<dbReference type="AlphaFoldDB" id="D7A798"/>
<evidence type="ECO:0000256" key="6">
    <source>
        <dbReference type="ARBA" id="ARBA00022989"/>
    </source>
</evidence>
<dbReference type="InterPro" id="IPR052017">
    <property type="entry name" value="TSUP"/>
</dbReference>
<accession>D7A798</accession>
<feature type="transmembrane region" description="Helical" evidence="8">
    <location>
        <begin position="227"/>
        <end position="246"/>
    </location>
</feature>
<dbReference type="InterPro" id="IPR002781">
    <property type="entry name" value="TM_pro_TauE-like"/>
</dbReference>
<protein>
    <recommendedName>
        <fullName evidence="8">Probable membrane transporter protein</fullName>
    </recommendedName>
</protein>
<keyword evidence="6 8" id="KW-1133">Transmembrane helix</keyword>
<keyword evidence="3" id="KW-0813">Transport</keyword>
<comment type="subcellular location">
    <subcellularLocation>
        <location evidence="1 8">Cell membrane</location>
        <topology evidence="1 8">Multi-pass membrane protein</topology>
    </subcellularLocation>
</comment>
<keyword evidence="4 8" id="KW-1003">Cell membrane</keyword>
<name>D7A798_ANCN5</name>
<dbReference type="EMBL" id="CP002026">
    <property type="protein sequence ID" value="ADH90329.1"/>
    <property type="molecule type" value="Genomic_DNA"/>
</dbReference>
<dbReference type="PANTHER" id="PTHR30269:SF37">
    <property type="entry name" value="MEMBRANE TRANSPORTER PROTEIN"/>
    <property type="match status" value="1"/>
</dbReference>
<gene>
    <name evidence="9" type="ordered locus">Snov_3054</name>
</gene>
<dbReference type="OrthoDB" id="9795324at2"/>
<evidence type="ECO:0000256" key="5">
    <source>
        <dbReference type="ARBA" id="ARBA00022692"/>
    </source>
</evidence>
<dbReference type="GO" id="GO:0005886">
    <property type="term" value="C:plasma membrane"/>
    <property type="evidence" value="ECO:0007669"/>
    <property type="project" value="UniProtKB-SubCell"/>
</dbReference>
<reference evidence="9 10" key="1">
    <citation type="journal article" date="2012" name="Stand. Genomic Sci.">
        <title>Complete genome sequence of the facultatively chemolithoautotrophic and methylotrophic alpha Proteobacterium Starkeya novella type strain (ATCC 8093(T)).</title>
        <authorList>
            <person name="Kappler U."/>
            <person name="Davenport K."/>
            <person name="Beatson S."/>
            <person name="Lucas S."/>
            <person name="Lapidus A."/>
            <person name="Copeland A."/>
            <person name="Berry K.W."/>
            <person name="Glavina Del Rio T."/>
            <person name="Hammon N."/>
            <person name="Dalin E."/>
            <person name="Tice H."/>
            <person name="Pitluck S."/>
            <person name="Richardson P."/>
            <person name="Bruce D."/>
            <person name="Goodwin L.A."/>
            <person name="Han C."/>
            <person name="Tapia R."/>
            <person name="Detter J.C."/>
            <person name="Chang Y.J."/>
            <person name="Jeffries C.D."/>
            <person name="Land M."/>
            <person name="Hauser L."/>
            <person name="Kyrpides N.C."/>
            <person name="Goker M."/>
            <person name="Ivanova N."/>
            <person name="Klenk H.P."/>
            <person name="Woyke T."/>
        </authorList>
    </citation>
    <scope>NUCLEOTIDE SEQUENCE [LARGE SCALE GENOMIC DNA]</scope>
    <source>
        <strain evidence="10">ATCC 8093 / DSM 506 / JCM 20403 / CCM 1077 / IAM 12100 / NBRC 12443 / NCIMB 10456</strain>
    </source>
</reference>
<feature type="transmembrane region" description="Helical" evidence="8">
    <location>
        <begin position="48"/>
        <end position="66"/>
    </location>
</feature>
<feature type="transmembrane region" description="Helical" evidence="8">
    <location>
        <begin position="97"/>
        <end position="118"/>
    </location>
</feature>
<evidence type="ECO:0000313" key="9">
    <source>
        <dbReference type="EMBL" id="ADH90329.1"/>
    </source>
</evidence>
<feature type="transmembrane region" description="Helical" evidence="8">
    <location>
        <begin position="130"/>
        <end position="156"/>
    </location>
</feature>
<feature type="transmembrane region" description="Helical" evidence="8">
    <location>
        <begin position="162"/>
        <end position="184"/>
    </location>
</feature>
<dbReference type="Pfam" id="PF01925">
    <property type="entry name" value="TauE"/>
    <property type="match status" value="1"/>
</dbReference>
<organism evidence="9 10">
    <name type="scientific">Ancylobacter novellus (strain ATCC 8093 / DSM 506 / JCM 20403 / CCM 1077 / IAM 12100 / NBRC 12443 / NCIMB 10456)</name>
    <name type="common">Starkeya novella</name>
    <dbReference type="NCBI Taxonomy" id="639283"/>
    <lineage>
        <taxon>Bacteria</taxon>
        <taxon>Pseudomonadati</taxon>
        <taxon>Pseudomonadota</taxon>
        <taxon>Alphaproteobacteria</taxon>
        <taxon>Hyphomicrobiales</taxon>
        <taxon>Xanthobacteraceae</taxon>
        <taxon>Ancylobacter</taxon>
    </lineage>
</organism>
<dbReference type="eggNOG" id="COG0730">
    <property type="taxonomic scope" value="Bacteria"/>
</dbReference>
<evidence type="ECO:0000256" key="7">
    <source>
        <dbReference type="ARBA" id="ARBA00023136"/>
    </source>
</evidence>
<keyword evidence="7 8" id="KW-0472">Membrane</keyword>
<evidence type="ECO:0000256" key="4">
    <source>
        <dbReference type="ARBA" id="ARBA00022475"/>
    </source>
</evidence>